<accession>A0AAD9IJ39</accession>
<dbReference type="InterPro" id="IPR002737">
    <property type="entry name" value="MEMO1_fam"/>
</dbReference>
<dbReference type="PANTHER" id="PTHR11060:SF0">
    <property type="entry name" value="PROTEIN MEMO1"/>
    <property type="match status" value="1"/>
</dbReference>
<proteinExistence type="inferred from homology"/>
<dbReference type="AlphaFoldDB" id="A0AAD9IJ39"/>
<dbReference type="Gene3D" id="3.40.830.10">
    <property type="entry name" value="LigB-like"/>
    <property type="match status" value="1"/>
</dbReference>
<evidence type="ECO:0000256" key="1">
    <source>
        <dbReference type="ARBA" id="ARBA00006315"/>
    </source>
</evidence>
<evidence type="ECO:0000313" key="3">
    <source>
        <dbReference type="Proteomes" id="UP001255856"/>
    </source>
</evidence>
<sequence>MPGVRKASHAGSWYEGVQTKLSRSIKDWMRLAQADIEPEASLKAIIGPHAGYSYCGAVMAHAYAGIDPASVRRVFLLGPSHHVYTTKCMLSPNSVYGTPLGDIPIDAQVYDELKATGKFATARASDDEEEHSLEMHCPFLAERLKEQDFTLVPIIVGATSPSSEEEYGRILRPYLEEPGTLFVVSSDFCHWGSRFQYTRYDPKEGPIYKSIEALDRAGMEAIETGDPAVFHQYLAKTQNTICGRHPICILLQALKGSSLQAQINFTSYAQSSACDSPSGSSVSYASALITV</sequence>
<dbReference type="CDD" id="cd07361">
    <property type="entry name" value="MEMO_like"/>
    <property type="match status" value="1"/>
</dbReference>
<comment type="caution">
    <text evidence="2">The sequence shown here is derived from an EMBL/GenBank/DDBJ whole genome shotgun (WGS) entry which is preliminary data.</text>
</comment>
<evidence type="ECO:0000313" key="2">
    <source>
        <dbReference type="EMBL" id="KAK2077570.1"/>
    </source>
</evidence>
<organism evidence="2 3">
    <name type="scientific">Prototheca wickerhamii</name>
    <dbReference type="NCBI Taxonomy" id="3111"/>
    <lineage>
        <taxon>Eukaryota</taxon>
        <taxon>Viridiplantae</taxon>
        <taxon>Chlorophyta</taxon>
        <taxon>core chlorophytes</taxon>
        <taxon>Trebouxiophyceae</taxon>
        <taxon>Chlorellales</taxon>
        <taxon>Chlorellaceae</taxon>
        <taxon>Prototheca</taxon>
    </lineage>
</organism>
<dbReference type="Proteomes" id="UP001255856">
    <property type="component" value="Unassembled WGS sequence"/>
</dbReference>
<dbReference type="PANTHER" id="PTHR11060">
    <property type="entry name" value="PROTEIN MEMO1"/>
    <property type="match status" value="1"/>
</dbReference>
<dbReference type="HAMAP" id="MF_00055">
    <property type="entry name" value="MEMO1"/>
    <property type="match status" value="1"/>
</dbReference>
<evidence type="ECO:0008006" key="4">
    <source>
        <dbReference type="Google" id="ProtNLM"/>
    </source>
</evidence>
<gene>
    <name evidence="2" type="ORF">QBZ16_004415</name>
</gene>
<dbReference type="Pfam" id="PF01875">
    <property type="entry name" value="Memo"/>
    <property type="match status" value="1"/>
</dbReference>
<protein>
    <recommendedName>
        <fullName evidence="4">Protein MEMO1</fullName>
    </recommendedName>
</protein>
<keyword evidence="3" id="KW-1185">Reference proteome</keyword>
<comment type="similarity">
    <text evidence="1">Belongs to the MEMO1 family.</text>
</comment>
<dbReference type="NCBIfam" id="TIGR04336">
    <property type="entry name" value="AmmeMemoSam_B"/>
    <property type="match status" value="1"/>
</dbReference>
<name>A0AAD9IJ39_PROWI</name>
<dbReference type="EMBL" id="JASFZW010000006">
    <property type="protein sequence ID" value="KAK2077570.1"/>
    <property type="molecule type" value="Genomic_DNA"/>
</dbReference>
<reference evidence="2" key="1">
    <citation type="submission" date="2021-01" db="EMBL/GenBank/DDBJ databases">
        <authorList>
            <person name="Eckstrom K.M.E."/>
        </authorList>
    </citation>
    <scope>NUCLEOTIDE SEQUENCE</scope>
    <source>
        <strain evidence="2">UVCC 0001</strain>
    </source>
</reference>